<dbReference type="InterPro" id="IPR036188">
    <property type="entry name" value="FAD/NAD-bd_sf"/>
</dbReference>
<dbReference type="InterPro" id="IPR036249">
    <property type="entry name" value="Thioredoxin-like_sf"/>
</dbReference>
<dbReference type="PANTHER" id="PTHR43004">
    <property type="entry name" value="TRK SYSTEM POTASSIUM UPTAKE PROTEIN"/>
    <property type="match status" value="1"/>
</dbReference>
<evidence type="ECO:0000256" key="5">
    <source>
        <dbReference type="ARBA" id="ARBA00023002"/>
    </source>
</evidence>
<dbReference type="Proteomes" id="UP000703661">
    <property type="component" value="Unassembled WGS sequence"/>
</dbReference>
<accession>A0A9P6N2E1</accession>
<dbReference type="InterPro" id="IPR012941">
    <property type="entry name" value="Phe_hydrox_C_dim_dom"/>
</dbReference>
<feature type="domain" description="Phenol hydroxylase-like C-terminal dimerisation" evidence="7">
    <location>
        <begin position="441"/>
        <end position="674"/>
    </location>
</feature>
<dbReference type="GO" id="GO:0016709">
    <property type="term" value="F:oxidoreductase activity, acting on paired donors, with incorporation or reduction of molecular oxygen, NAD(P)H as one donor, and incorporation of one atom of oxygen"/>
    <property type="evidence" value="ECO:0007669"/>
    <property type="project" value="UniProtKB-ARBA"/>
</dbReference>
<evidence type="ECO:0008006" key="10">
    <source>
        <dbReference type="Google" id="ProtNLM"/>
    </source>
</evidence>
<feature type="domain" description="FAD-binding" evidence="6">
    <location>
        <begin position="17"/>
        <end position="394"/>
    </location>
</feature>
<keyword evidence="9" id="KW-1185">Reference proteome</keyword>
<evidence type="ECO:0000259" key="7">
    <source>
        <dbReference type="Pfam" id="PF07976"/>
    </source>
</evidence>
<comment type="cofactor">
    <cofactor evidence="1">
        <name>FAD</name>
        <dbReference type="ChEBI" id="CHEBI:57692"/>
    </cofactor>
</comment>
<comment type="caution">
    <text evidence="8">The sequence shown here is derived from an EMBL/GenBank/DDBJ whole genome shotgun (WGS) entry which is preliminary data.</text>
</comment>
<dbReference type="AlphaFoldDB" id="A0A9P6N2E1"/>
<dbReference type="Gene3D" id="3.40.30.20">
    <property type="match status" value="1"/>
</dbReference>
<dbReference type="OrthoDB" id="1716816at2759"/>
<evidence type="ECO:0000256" key="4">
    <source>
        <dbReference type="ARBA" id="ARBA00022827"/>
    </source>
</evidence>
<keyword evidence="3" id="KW-0285">Flavoprotein</keyword>
<dbReference type="Pfam" id="PF01494">
    <property type="entry name" value="FAD_binding_3"/>
    <property type="match status" value="1"/>
</dbReference>
<dbReference type="GO" id="GO:0071949">
    <property type="term" value="F:FAD binding"/>
    <property type="evidence" value="ECO:0007669"/>
    <property type="project" value="InterPro"/>
</dbReference>
<dbReference type="InterPro" id="IPR002938">
    <property type="entry name" value="FAD-bd"/>
</dbReference>
<dbReference type="InterPro" id="IPR038220">
    <property type="entry name" value="PHOX_C_sf"/>
</dbReference>
<dbReference type="PRINTS" id="PR00420">
    <property type="entry name" value="RNGMNOXGNASE"/>
</dbReference>
<keyword evidence="5" id="KW-0560">Oxidoreductase</keyword>
<protein>
    <recommendedName>
        <fullName evidence="10">FAD-binding domain-containing protein</fullName>
    </recommendedName>
</protein>
<evidence type="ECO:0000313" key="9">
    <source>
        <dbReference type="Proteomes" id="UP000703661"/>
    </source>
</evidence>
<evidence type="ECO:0000256" key="3">
    <source>
        <dbReference type="ARBA" id="ARBA00022630"/>
    </source>
</evidence>
<name>A0A9P6N2E1_9FUNG</name>
<dbReference type="PANTHER" id="PTHR43004:SF19">
    <property type="entry name" value="BINDING MONOOXYGENASE, PUTATIVE (JCVI)-RELATED"/>
    <property type="match status" value="1"/>
</dbReference>
<proteinExistence type="inferred from homology"/>
<dbReference type="EMBL" id="JAAAID010000168">
    <property type="protein sequence ID" value="KAG0021283.1"/>
    <property type="molecule type" value="Genomic_DNA"/>
</dbReference>
<dbReference type="Gene3D" id="3.30.9.10">
    <property type="entry name" value="D-Amino Acid Oxidase, subunit A, domain 2"/>
    <property type="match status" value="1"/>
</dbReference>
<comment type="similarity">
    <text evidence="2">Belongs to the PheA/TfdB FAD monooxygenase family.</text>
</comment>
<organism evidence="8 9">
    <name type="scientific">Entomortierella chlamydospora</name>
    <dbReference type="NCBI Taxonomy" id="101097"/>
    <lineage>
        <taxon>Eukaryota</taxon>
        <taxon>Fungi</taxon>
        <taxon>Fungi incertae sedis</taxon>
        <taxon>Mucoromycota</taxon>
        <taxon>Mortierellomycotina</taxon>
        <taxon>Mortierellomycetes</taxon>
        <taxon>Mortierellales</taxon>
        <taxon>Mortierellaceae</taxon>
        <taxon>Entomortierella</taxon>
    </lineage>
</organism>
<dbReference type="SUPFAM" id="SSF51905">
    <property type="entry name" value="FAD/NAD(P)-binding domain"/>
    <property type="match status" value="1"/>
</dbReference>
<evidence type="ECO:0000256" key="2">
    <source>
        <dbReference type="ARBA" id="ARBA00007801"/>
    </source>
</evidence>
<dbReference type="SUPFAM" id="SSF52833">
    <property type="entry name" value="Thioredoxin-like"/>
    <property type="match status" value="1"/>
</dbReference>
<evidence type="ECO:0000259" key="6">
    <source>
        <dbReference type="Pfam" id="PF01494"/>
    </source>
</evidence>
<evidence type="ECO:0000313" key="8">
    <source>
        <dbReference type="EMBL" id="KAG0021283.1"/>
    </source>
</evidence>
<evidence type="ECO:0000256" key="1">
    <source>
        <dbReference type="ARBA" id="ARBA00001974"/>
    </source>
</evidence>
<dbReference type="Pfam" id="PF07976">
    <property type="entry name" value="Phe_hydrox_dim"/>
    <property type="match status" value="1"/>
</dbReference>
<gene>
    <name evidence="8" type="ORF">BGZ80_002704</name>
</gene>
<dbReference type="Gene3D" id="3.50.50.60">
    <property type="entry name" value="FAD/NAD(P)-binding domain"/>
    <property type="match status" value="1"/>
</dbReference>
<keyword evidence="4" id="KW-0274">FAD</keyword>
<dbReference type="InterPro" id="IPR050641">
    <property type="entry name" value="RIFMO-like"/>
</dbReference>
<sequence length="675" mass="74081">MLSSAQSAPSAPSPPIDVPVLISGGGPSGVFAAVLLTKLNIPCRLIERYRGISPLSKALVIHARTMEIFAMSGILDKFLTHGRNFSEFHAYSGAKKTGVLQVLSNTESHYDFGLFLEQFQTTAILMEEYESLGQRVDQGWELMDTKVVENESGKSWVETKIRRAIEGTNIRQTESTTLGVVEEDPEEEGKMYEVQIVRSEYLIATDGGKSVVRHKLNIGFPGRTLDNNIIIYDGHVESDIPFENITVVNGINERIMAAFPLSDGQVRIILDQGIITPEEHAALKSEDLTMEKFEKLASACIAPAKLKCLDCSWLTYYRVNERQAEHFAYKNRVFLAGDAAHVHSPAGGQGMNAGLQDSFNLTWKMALVLHGIAPDSILETYEGERKPVADDIIKLTAKMLKAGLAQDFVGRTIRRVALTIAPYILPYIIPNASPVTMLTIGYKDNSINQRSKSQASVDDKYQVGRRARDGDLRVIQKQDTGLAAVEEASIRLHELMTGPGIFHIIVFTSDMLLSPAASKTKSVNGTETTTSEELAKDIESHLNAWRSKWAYKSAQQISTSLSSPSPVSAVIPGSIKDKELFMVHVIASDLSVPSHPSSPSTESGTDVLAIKNAGEGKIYLDHSGILHKKYGVEAKHGPGTIVVVRPDSHYGFRVLGANKTAWEEVNQYFESILAK</sequence>
<reference evidence="8" key="1">
    <citation type="journal article" date="2020" name="Fungal Divers.">
        <title>Resolving the Mortierellaceae phylogeny through synthesis of multi-gene phylogenetics and phylogenomics.</title>
        <authorList>
            <person name="Vandepol N."/>
            <person name="Liber J."/>
            <person name="Desiro A."/>
            <person name="Na H."/>
            <person name="Kennedy M."/>
            <person name="Barry K."/>
            <person name="Grigoriev I.V."/>
            <person name="Miller A.N."/>
            <person name="O'Donnell K."/>
            <person name="Stajich J.E."/>
            <person name="Bonito G."/>
        </authorList>
    </citation>
    <scope>NUCLEOTIDE SEQUENCE</scope>
    <source>
        <strain evidence="8">NRRL 2769</strain>
    </source>
</reference>